<accession>A0A919UEB4</accession>
<gene>
    <name evidence="1" type="ORF">Dsi01nite_104480</name>
</gene>
<dbReference type="AlphaFoldDB" id="A0A919UEB4"/>
<dbReference type="RefSeq" id="WP_203853993.1">
    <property type="nucleotide sequence ID" value="NZ_BAAAVW010000026.1"/>
</dbReference>
<keyword evidence="2" id="KW-1185">Reference proteome</keyword>
<evidence type="ECO:0000313" key="1">
    <source>
        <dbReference type="EMBL" id="GIG52407.1"/>
    </source>
</evidence>
<dbReference type="EMBL" id="BONQ01000178">
    <property type="protein sequence ID" value="GIG52407.1"/>
    <property type="molecule type" value="Genomic_DNA"/>
</dbReference>
<sequence>MDGLWPPGPATHKIAVTLLEDPRLATDGWDAAFAHAALQIERALTKTKIKQTAAEGTPPLL</sequence>
<proteinExistence type="predicted"/>
<evidence type="ECO:0000313" key="2">
    <source>
        <dbReference type="Proteomes" id="UP000660611"/>
    </source>
</evidence>
<protein>
    <submittedName>
        <fullName evidence="1">Uncharacterized protein</fullName>
    </submittedName>
</protein>
<organism evidence="1 2">
    <name type="scientific">Dactylosporangium siamense</name>
    <dbReference type="NCBI Taxonomy" id="685454"/>
    <lineage>
        <taxon>Bacteria</taxon>
        <taxon>Bacillati</taxon>
        <taxon>Actinomycetota</taxon>
        <taxon>Actinomycetes</taxon>
        <taxon>Micromonosporales</taxon>
        <taxon>Micromonosporaceae</taxon>
        <taxon>Dactylosporangium</taxon>
    </lineage>
</organism>
<reference evidence="1" key="1">
    <citation type="submission" date="2021-01" db="EMBL/GenBank/DDBJ databases">
        <title>Whole genome shotgun sequence of Dactylosporangium siamense NBRC 106093.</title>
        <authorList>
            <person name="Komaki H."/>
            <person name="Tamura T."/>
        </authorList>
    </citation>
    <scope>NUCLEOTIDE SEQUENCE</scope>
    <source>
        <strain evidence="1">NBRC 106093</strain>
    </source>
</reference>
<dbReference type="Proteomes" id="UP000660611">
    <property type="component" value="Unassembled WGS sequence"/>
</dbReference>
<name>A0A919UEB4_9ACTN</name>
<comment type="caution">
    <text evidence="1">The sequence shown here is derived from an EMBL/GenBank/DDBJ whole genome shotgun (WGS) entry which is preliminary data.</text>
</comment>